<feature type="compositionally biased region" description="Low complexity" evidence="6">
    <location>
        <begin position="439"/>
        <end position="458"/>
    </location>
</feature>
<evidence type="ECO:0000256" key="3">
    <source>
        <dbReference type="ARBA" id="ARBA00022692"/>
    </source>
</evidence>
<dbReference type="GO" id="GO:0035435">
    <property type="term" value="P:phosphate ion transmembrane transport"/>
    <property type="evidence" value="ECO:0007669"/>
    <property type="project" value="TreeGrafter"/>
</dbReference>
<feature type="transmembrane region" description="Helical" evidence="7">
    <location>
        <begin position="38"/>
        <end position="59"/>
    </location>
</feature>
<gene>
    <name evidence="9" type="ORF">GPECTOR_11g167</name>
</gene>
<protein>
    <recommendedName>
        <fullName evidence="8">Major facilitator superfamily (MFS) profile domain-containing protein</fullName>
    </recommendedName>
</protein>
<feature type="compositionally biased region" description="Low complexity" evidence="6">
    <location>
        <begin position="213"/>
        <end position="232"/>
    </location>
</feature>
<evidence type="ECO:0000256" key="2">
    <source>
        <dbReference type="ARBA" id="ARBA00009598"/>
    </source>
</evidence>
<dbReference type="AlphaFoldDB" id="A0A150GPF4"/>
<dbReference type="GO" id="GO:0016020">
    <property type="term" value="C:membrane"/>
    <property type="evidence" value="ECO:0007669"/>
    <property type="project" value="InterPro"/>
</dbReference>
<dbReference type="PANTHER" id="PTHR43826:SF3">
    <property type="entry name" value="GLUCOSE-6-PHOSPHATE EXCHANGER SLC37A4"/>
    <property type="match status" value="1"/>
</dbReference>
<feature type="transmembrane region" description="Helical" evidence="7">
    <location>
        <begin position="304"/>
        <end position="325"/>
    </location>
</feature>
<dbReference type="PANTHER" id="PTHR43826">
    <property type="entry name" value="GLUCOSE-6-PHOSPHATE EXCHANGER SLC37A4"/>
    <property type="match status" value="1"/>
</dbReference>
<dbReference type="SUPFAM" id="SSF103473">
    <property type="entry name" value="MFS general substrate transporter"/>
    <property type="match status" value="1"/>
</dbReference>
<evidence type="ECO:0000256" key="1">
    <source>
        <dbReference type="ARBA" id="ARBA00004127"/>
    </source>
</evidence>
<evidence type="ECO:0000256" key="5">
    <source>
        <dbReference type="ARBA" id="ARBA00023136"/>
    </source>
</evidence>
<dbReference type="EMBL" id="LSYV01000012">
    <property type="protein sequence ID" value="KXZ51719.1"/>
    <property type="molecule type" value="Genomic_DNA"/>
</dbReference>
<dbReference type="OrthoDB" id="3639251at2759"/>
<keyword evidence="4 7" id="KW-1133">Transmembrane helix</keyword>
<name>A0A150GPF4_GONPE</name>
<dbReference type="Pfam" id="PF07690">
    <property type="entry name" value="MFS_1"/>
    <property type="match status" value="1"/>
</dbReference>
<dbReference type="PROSITE" id="PS50850">
    <property type="entry name" value="MFS"/>
    <property type="match status" value="1"/>
</dbReference>
<dbReference type="GO" id="GO:0055062">
    <property type="term" value="P:phosphate ion homeostasis"/>
    <property type="evidence" value="ECO:0007669"/>
    <property type="project" value="UniProtKB-ARBA"/>
</dbReference>
<reference evidence="10" key="1">
    <citation type="journal article" date="2016" name="Nat. Commun.">
        <title>The Gonium pectorale genome demonstrates co-option of cell cycle regulation during the evolution of multicellularity.</title>
        <authorList>
            <person name="Hanschen E.R."/>
            <person name="Marriage T.N."/>
            <person name="Ferris P.J."/>
            <person name="Hamaji T."/>
            <person name="Toyoda A."/>
            <person name="Fujiyama A."/>
            <person name="Neme R."/>
            <person name="Noguchi H."/>
            <person name="Minakuchi Y."/>
            <person name="Suzuki M."/>
            <person name="Kawai-Toyooka H."/>
            <person name="Smith D.R."/>
            <person name="Sparks H."/>
            <person name="Anderson J."/>
            <person name="Bakaric R."/>
            <person name="Luria V."/>
            <person name="Karger A."/>
            <person name="Kirschner M.W."/>
            <person name="Durand P.M."/>
            <person name="Michod R.E."/>
            <person name="Nozaki H."/>
            <person name="Olson B.J."/>
        </authorList>
    </citation>
    <scope>NUCLEOTIDE SEQUENCE [LARGE SCALE GENOMIC DNA]</scope>
    <source>
        <strain evidence="10">NIES-2863</strain>
    </source>
</reference>
<comment type="caution">
    <text evidence="9">The sequence shown here is derived from an EMBL/GenBank/DDBJ whole genome shotgun (WGS) entry which is preliminary data.</text>
</comment>
<dbReference type="Gene3D" id="1.20.1250.20">
    <property type="entry name" value="MFS general substrate transporter like domains"/>
    <property type="match status" value="2"/>
</dbReference>
<keyword evidence="10" id="KW-1185">Reference proteome</keyword>
<sequence>MARQVQRWLSGLVLGYAAYYLTRNSLTYTAPLMVADPALGFSMAQVGTMTSIFPIAYGTSKLLSGIVGDRFSPSLLLGGGLVATAACNLAFGAGSGLAWFAAMWALNGVMQGVGAPSCARMLTSWFATHERGTYWGLWNVAHNAGGFLSPLLAATAAAAAGWRWGMWAPGLAALILGAYVLAVCRDTPRDAGFNFETQQPPKRHATPADGDGPAHPAGSSTAAATAGTAAPANGGGGAASTGGQAAQGPQGAQSGLWRTAVDNVLSNPYVWALAFTYFCIYVVRQGVTSWTVFYLMNEKGVPDVAQVVAAYTAALAGALAAFQSLPAGAPPLLQWLAVAAIGFCIYGPQMMIGLCGAELVHPASVGASQGVLGWVEYLGAANAGVPLSHIITTFGWHGYFASLIGACGVALLLLFPMTQLRSYSQQQQIDARLAAEGTHGSPAHGSADGAAAARPQLA</sequence>
<dbReference type="InterPro" id="IPR000849">
    <property type="entry name" value="Sugar_P_transporter"/>
</dbReference>
<feature type="transmembrane region" description="Helical" evidence="7">
    <location>
        <begin position="166"/>
        <end position="184"/>
    </location>
</feature>
<dbReference type="GO" id="GO:0061513">
    <property type="term" value="F:glucose 6-phosphate:phosphate antiporter activity"/>
    <property type="evidence" value="ECO:0007669"/>
    <property type="project" value="TreeGrafter"/>
</dbReference>
<dbReference type="InterPro" id="IPR051337">
    <property type="entry name" value="OPA_Antiporter"/>
</dbReference>
<dbReference type="InterPro" id="IPR020846">
    <property type="entry name" value="MFS_dom"/>
</dbReference>
<evidence type="ECO:0000313" key="10">
    <source>
        <dbReference type="Proteomes" id="UP000075714"/>
    </source>
</evidence>
<feature type="region of interest" description="Disordered" evidence="6">
    <location>
        <begin position="435"/>
        <end position="458"/>
    </location>
</feature>
<feature type="transmembrane region" description="Helical" evidence="7">
    <location>
        <begin position="396"/>
        <end position="415"/>
    </location>
</feature>
<dbReference type="InterPro" id="IPR036259">
    <property type="entry name" value="MFS_trans_sf"/>
</dbReference>
<accession>A0A150GPF4</accession>
<feature type="compositionally biased region" description="Low complexity" evidence="6">
    <location>
        <begin position="241"/>
        <end position="251"/>
    </location>
</feature>
<feature type="transmembrane region" description="Helical" evidence="7">
    <location>
        <begin position="332"/>
        <end position="352"/>
    </location>
</feature>
<comment type="subcellular location">
    <subcellularLocation>
        <location evidence="1">Endomembrane system</location>
        <topology evidence="1">Multi-pass membrane protein</topology>
    </subcellularLocation>
</comment>
<dbReference type="Proteomes" id="UP000075714">
    <property type="component" value="Unassembled WGS sequence"/>
</dbReference>
<feature type="domain" description="Major facilitator superfamily (MFS) profile" evidence="8">
    <location>
        <begin position="3"/>
        <end position="422"/>
    </location>
</feature>
<feature type="transmembrane region" description="Helical" evidence="7">
    <location>
        <begin position="264"/>
        <end position="284"/>
    </location>
</feature>
<keyword evidence="3 7" id="KW-0812">Transmembrane</keyword>
<evidence type="ECO:0000313" key="9">
    <source>
        <dbReference type="EMBL" id="KXZ51719.1"/>
    </source>
</evidence>
<keyword evidence="5 7" id="KW-0472">Membrane</keyword>
<proteinExistence type="inferred from homology"/>
<evidence type="ECO:0000256" key="4">
    <source>
        <dbReference type="ARBA" id="ARBA00022989"/>
    </source>
</evidence>
<organism evidence="9 10">
    <name type="scientific">Gonium pectorale</name>
    <name type="common">Green alga</name>
    <dbReference type="NCBI Taxonomy" id="33097"/>
    <lineage>
        <taxon>Eukaryota</taxon>
        <taxon>Viridiplantae</taxon>
        <taxon>Chlorophyta</taxon>
        <taxon>core chlorophytes</taxon>
        <taxon>Chlorophyceae</taxon>
        <taxon>CS clade</taxon>
        <taxon>Chlamydomonadales</taxon>
        <taxon>Volvocaceae</taxon>
        <taxon>Gonium</taxon>
    </lineage>
</organism>
<dbReference type="GO" id="GO:0012505">
    <property type="term" value="C:endomembrane system"/>
    <property type="evidence" value="ECO:0007669"/>
    <property type="project" value="UniProtKB-SubCell"/>
</dbReference>
<feature type="transmembrane region" description="Helical" evidence="7">
    <location>
        <begin position="140"/>
        <end position="160"/>
    </location>
</feature>
<dbReference type="InterPro" id="IPR011701">
    <property type="entry name" value="MFS"/>
</dbReference>
<feature type="transmembrane region" description="Helical" evidence="7">
    <location>
        <begin position="97"/>
        <end position="119"/>
    </location>
</feature>
<feature type="transmembrane region" description="Helical" evidence="7">
    <location>
        <begin position="71"/>
        <end position="91"/>
    </location>
</feature>
<feature type="region of interest" description="Disordered" evidence="6">
    <location>
        <begin position="192"/>
        <end position="251"/>
    </location>
</feature>
<dbReference type="STRING" id="33097.A0A150GPF4"/>
<evidence type="ECO:0000259" key="8">
    <source>
        <dbReference type="PROSITE" id="PS50850"/>
    </source>
</evidence>
<evidence type="ECO:0000256" key="6">
    <source>
        <dbReference type="SAM" id="MobiDB-lite"/>
    </source>
</evidence>
<comment type="similarity">
    <text evidence="2">Belongs to the major facilitator superfamily. Organophosphate:Pi antiporter (OPA) (TC 2.A.1.4) family.</text>
</comment>
<evidence type="ECO:0000256" key="7">
    <source>
        <dbReference type="SAM" id="Phobius"/>
    </source>
</evidence>
<feature type="transmembrane region" description="Helical" evidence="7">
    <location>
        <begin position="7"/>
        <end position="26"/>
    </location>
</feature>
<dbReference type="PIRSF" id="PIRSF002808">
    <property type="entry name" value="Hexose_phosphate_transp"/>
    <property type="match status" value="1"/>
</dbReference>